<dbReference type="GO" id="GO:0007095">
    <property type="term" value="P:mitotic G2 DNA damage checkpoint signaling"/>
    <property type="evidence" value="ECO:0007669"/>
    <property type="project" value="TreeGrafter"/>
</dbReference>
<keyword evidence="11" id="KW-0234">DNA repair</keyword>
<dbReference type="Pfam" id="PF16589">
    <property type="entry name" value="BRCT_2"/>
    <property type="match status" value="1"/>
</dbReference>
<dbReference type="PANTHER" id="PTHR13561:SF20">
    <property type="entry name" value="DNA TOPOISOMERASE 2-BINDING PROTEIN 1"/>
    <property type="match status" value="1"/>
</dbReference>
<dbReference type="EMBL" id="LRGB01002190">
    <property type="protein sequence ID" value="KZS08586.1"/>
    <property type="molecule type" value="Genomic_DNA"/>
</dbReference>
<evidence type="ECO:0000256" key="8">
    <source>
        <dbReference type="ARBA" id="ARBA00022737"/>
    </source>
</evidence>
<feature type="region of interest" description="Disordered" evidence="15">
    <location>
        <begin position="690"/>
        <end position="717"/>
    </location>
</feature>
<keyword evidence="17" id="KW-0413">Isomerase</keyword>
<feature type="domain" description="BRCT" evidence="16">
    <location>
        <begin position="604"/>
        <end position="701"/>
    </location>
</feature>
<dbReference type="CDD" id="cd17727">
    <property type="entry name" value="BRCT_TopBP1_rpt6"/>
    <property type="match status" value="1"/>
</dbReference>
<keyword evidence="8" id="KW-0677">Repeat</keyword>
<comment type="subcellular location">
    <subcellularLocation>
        <location evidence="2">Chromosome</location>
    </subcellularLocation>
    <subcellularLocation>
        <location evidence="3">Cytoplasm</location>
        <location evidence="3">Cytoskeleton</location>
        <location evidence="3">Microtubule organizing center</location>
        <location evidence="3">Centrosome</location>
    </subcellularLocation>
    <subcellularLocation>
        <location evidence="4">Cytoplasm</location>
        <location evidence="4">Cytoskeleton</location>
        <location evidence="4">Spindle pole</location>
    </subcellularLocation>
    <subcellularLocation>
        <location evidence="1">Nucleus</location>
    </subcellularLocation>
</comment>
<dbReference type="FunFam" id="3.40.50.10190:FF:000010">
    <property type="entry name" value="DNA topoisomerase II binding protein 1"/>
    <property type="match status" value="1"/>
</dbReference>
<evidence type="ECO:0000256" key="2">
    <source>
        <dbReference type="ARBA" id="ARBA00004286"/>
    </source>
</evidence>
<dbReference type="GO" id="GO:0033314">
    <property type="term" value="P:mitotic DNA replication checkpoint signaling"/>
    <property type="evidence" value="ECO:0007669"/>
    <property type="project" value="TreeGrafter"/>
</dbReference>
<feature type="domain" description="BRCT" evidence="16">
    <location>
        <begin position="120"/>
        <end position="188"/>
    </location>
</feature>
<dbReference type="InterPro" id="IPR059215">
    <property type="entry name" value="BRCT2_TopBP1-like"/>
</dbReference>
<dbReference type="InterPro" id="IPR036420">
    <property type="entry name" value="BRCT_dom_sf"/>
</dbReference>
<keyword evidence="10" id="KW-0238">DNA-binding</keyword>
<dbReference type="OrthoDB" id="251770at2759"/>
<dbReference type="SUPFAM" id="SSF52113">
    <property type="entry name" value="BRCT domain"/>
    <property type="match status" value="7"/>
</dbReference>
<dbReference type="GO" id="GO:0006281">
    <property type="term" value="P:DNA repair"/>
    <property type="evidence" value="ECO:0007669"/>
    <property type="project" value="UniProtKB-KW"/>
</dbReference>
<evidence type="ECO:0000256" key="12">
    <source>
        <dbReference type="ARBA" id="ARBA00023212"/>
    </source>
</evidence>
<dbReference type="FunFam" id="3.40.50.10190:FF:000020">
    <property type="entry name" value="DNA topoisomerase II binding protein 1"/>
    <property type="match status" value="1"/>
</dbReference>
<dbReference type="GO" id="GO:0006270">
    <property type="term" value="P:DNA replication initiation"/>
    <property type="evidence" value="ECO:0007669"/>
    <property type="project" value="TreeGrafter"/>
</dbReference>
<dbReference type="STRING" id="35525.A0A164REL3"/>
<dbReference type="CDD" id="cd17731">
    <property type="entry name" value="BRCT_TopBP1_rpt2_like"/>
    <property type="match status" value="1"/>
</dbReference>
<dbReference type="GO" id="GO:0005634">
    <property type="term" value="C:nucleus"/>
    <property type="evidence" value="ECO:0007669"/>
    <property type="project" value="UniProtKB-SubCell"/>
</dbReference>
<dbReference type="GO" id="GO:0005694">
    <property type="term" value="C:chromosome"/>
    <property type="evidence" value="ECO:0007669"/>
    <property type="project" value="UniProtKB-SubCell"/>
</dbReference>
<evidence type="ECO:0000313" key="17">
    <source>
        <dbReference type="EMBL" id="KZS08586.1"/>
    </source>
</evidence>
<dbReference type="GO" id="GO:0000922">
    <property type="term" value="C:spindle pole"/>
    <property type="evidence" value="ECO:0007669"/>
    <property type="project" value="UniProtKB-SubCell"/>
</dbReference>
<feature type="domain" description="BRCT" evidence="16">
    <location>
        <begin position="1143"/>
        <end position="1227"/>
    </location>
</feature>
<keyword evidence="7" id="KW-0597">Phosphoprotein</keyword>
<evidence type="ECO:0000256" key="3">
    <source>
        <dbReference type="ARBA" id="ARBA00004300"/>
    </source>
</evidence>
<name>A0A164REL3_9CRUS</name>
<organism evidence="17 18">
    <name type="scientific">Daphnia magna</name>
    <dbReference type="NCBI Taxonomy" id="35525"/>
    <lineage>
        <taxon>Eukaryota</taxon>
        <taxon>Metazoa</taxon>
        <taxon>Ecdysozoa</taxon>
        <taxon>Arthropoda</taxon>
        <taxon>Crustacea</taxon>
        <taxon>Branchiopoda</taxon>
        <taxon>Diplostraca</taxon>
        <taxon>Cladocera</taxon>
        <taxon>Anomopoda</taxon>
        <taxon>Daphniidae</taxon>
        <taxon>Daphnia</taxon>
    </lineage>
</organism>
<evidence type="ECO:0000256" key="7">
    <source>
        <dbReference type="ARBA" id="ARBA00022553"/>
    </source>
</evidence>
<evidence type="ECO:0000256" key="1">
    <source>
        <dbReference type="ARBA" id="ARBA00004123"/>
    </source>
</evidence>
<dbReference type="GO" id="GO:0016853">
    <property type="term" value="F:isomerase activity"/>
    <property type="evidence" value="ECO:0007669"/>
    <property type="project" value="UniProtKB-KW"/>
</dbReference>
<dbReference type="GO" id="GO:0003677">
    <property type="term" value="F:DNA binding"/>
    <property type="evidence" value="ECO:0007669"/>
    <property type="project" value="UniProtKB-KW"/>
</dbReference>
<dbReference type="Proteomes" id="UP000076858">
    <property type="component" value="Unassembled WGS sequence"/>
</dbReference>
<evidence type="ECO:0000256" key="9">
    <source>
        <dbReference type="ARBA" id="ARBA00022763"/>
    </source>
</evidence>
<proteinExistence type="inferred from homology"/>
<evidence type="ECO:0000259" key="16">
    <source>
        <dbReference type="PROSITE" id="PS50172"/>
    </source>
</evidence>
<evidence type="ECO:0000256" key="13">
    <source>
        <dbReference type="ARBA" id="ARBA00023242"/>
    </source>
</evidence>
<dbReference type="Gene3D" id="3.40.50.10190">
    <property type="entry name" value="BRCT domain"/>
    <property type="match status" value="9"/>
</dbReference>
<dbReference type="GO" id="GO:0005813">
    <property type="term" value="C:centrosome"/>
    <property type="evidence" value="ECO:0007669"/>
    <property type="project" value="UniProtKB-SubCell"/>
</dbReference>
<dbReference type="FunFam" id="3.40.50.10190:FF:000018">
    <property type="entry name" value="DNA topoisomerase 2-binding protein 1"/>
    <property type="match status" value="1"/>
</dbReference>
<evidence type="ECO:0000256" key="4">
    <source>
        <dbReference type="ARBA" id="ARBA00004647"/>
    </source>
</evidence>
<evidence type="ECO:0000313" key="18">
    <source>
        <dbReference type="Proteomes" id="UP000076858"/>
    </source>
</evidence>
<feature type="domain" description="BRCT" evidence="16">
    <location>
        <begin position="372"/>
        <end position="462"/>
    </location>
</feature>
<feature type="domain" description="BRCT" evidence="16">
    <location>
        <begin position="903"/>
        <end position="993"/>
    </location>
</feature>
<gene>
    <name evidence="17" type="ORF">APZ42_027254</name>
</gene>
<dbReference type="FunFam" id="3.40.50.10190:FF:000022">
    <property type="entry name" value="DNA topoisomerase II binding protein 1"/>
    <property type="match status" value="1"/>
</dbReference>
<keyword evidence="18" id="KW-1185">Reference proteome</keyword>
<evidence type="ECO:0000256" key="11">
    <source>
        <dbReference type="ARBA" id="ARBA00023204"/>
    </source>
</evidence>
<evidence type="ECO:0000256" key="14">
    <source>
        <dbReference type="ARBA" id="ARBA00061360"/>
    </source>
</evidence>
<dbReference type="PANTHER" id="PTHR13561">
    <property type="entry name" value="DNA REPLICATION REGULATOR DPB11-RELATED"/>
    <property type="match status" value="1"/>
</dbReference>
<protein>
    <submittedName>
        <fullName evidence="17">DNA topoisomerase 2-binding protein 1</fullName>
    </submittedName>
</protein>
<dbReference type="Pfam" id="PF21243">
    <property type="entry name" value="ECT2_BRCT0"/>
    <property type="match status" value="1"/>
</dbReference>
<comment type="similarity">
    <text evidence="14">Belongs to the TOPBP1 family.</text>
</comment>
<keyword evidence="6" id="KW-0963">Cytoplasm</keyword>
<evidence type="ECO:0000256" key="5">
    <source>
        <dbReference type="ARBA" id="ARBA00022454"/>
    </source>
</evidence>
<dbReference type="Pfam" id="PF00533">
    <property type="entry name" value="BRCT"/>
    <property type="match status" value="3"/>
</dbReference>
<dbReference type="CDD" id="cd17738">
    <property type="entry name" value="BRCT_TopBP1_rpt7"/>
    <property type="match status" value="1"/>
</dbReference>
<dbReference type="Pfam" id="PF12738">
    <property type="entry name" value="PTCB-BRCT"/>
    <property type="match status" value="3"/>
</dbReference>
<feature type="domain" description="BRCT" evidence="16">
    <location>
        <begin position="514"/>
        <end position="599"/>
    </location>
</feature>
<evidence type="ECO:0000256" key="6">
    <source>
        <dbReference type="ARBA" id="ARBA00022490"/>
    </source>
</evidence>
<feature type="region of interest" description="Disordered" evidence="15">
    <location>
        <begin position="746"/>
        <end position="768"/>
    </location>
</feature>
<reference evidence="17 18" key="1">
    <citation type="submission" date="2016-03" db="EMBL/GenBank/DDBJ databases">
        <title>EvidentialGene: Evidence-directed Construction of Genes on Genomes.</title>
        <authorList>
            <person name="Gilbert D.G."/>
            <person name="Choi J.-H."/>
            <person name="Mockaitis K."/>
            <person name="Colbourne J."/>
            <person name="Pfrender M."/>
        </authorList>
    </citation>
    <scope>NUCLEOTIDE SEQUENCE [LARGE SCALE GENOMIC DNA]</scope>
    <source>
        <strain evidence="17 18">Xinb3</strain>
        <tissue evidence="17">Complete organism</tissue>
    </source>
</reference>
<keyword evidence="13" id="KW-0539">Nucleus</keyword>
<evidence type="ECO:0000256" key="10">
    <source>
        <dbReference type="ARBA" id="ARBA00023125"/>
    </source>
</evidence>
<dbReference type="InterPro" id="IPR049396">
    <property type="entry name" value="ECT2_BRCT0"/>
</dbReference>
<keyword evidence="5" id="KW-0158">Chromosome</keyword>
<feature type="domain" description="BRCT" evidence="16">
    <location>
        <begin position="210"/>
        <end position="299"/>
    </location>
</feature>
<dbReference type="CDD" id="cd17718">
    <property type="entry name" value="BRCT_TopBP1_rpt3"/>
    <property type="match status" value="1"/>
</dbReference>
<accession>A0A164REL3</accession>
<keyword evidence="12" id="KW-0206">Cytoskeleton</keyword>
<dbReference type="InterPro" id="IPR001357">
    <property type="entry name" value="BRCT_dom"/>
</dbReference>
<dbReference type="PROSITE" id="PS50172">
    <property type="entry name" value="BRCT"/>
    <property type="match status" value="7"/>
</dbReference>
<evidence type="ECO:0000256" key="15">
    <source>
        <dbReference type="SAM" id="MobiDB-lite"/>
    </source>
</evidence>
<dbReference type="SMART" id="SM00292">
    <property type="entry name" value="BRCT"/>
    <property type="match status" value="8"/>
</dbReference>
<sequence length="1369" mass="152627">MSNSEVQEPKMDVENSQFCVNIFCVMPSNSTEATCPKDLFQAHECCKENGFNVNWIQEEACMKLKPCKEDVFILSEFVGPLFEFLRHFRCTIIGPQCLLVSVNKGEPLPDVPTPVFTVAMKGIIVTTTGCSPQEKKDIQEKVQFMGGLYSSAFSVNVTHLIVKSVADFSLKFKVAISRDVPVMVPNWVDAVWNASIKESVHGTDPMFARYACPPFQGLVICVSQIPIKDREALKKIIEANGGRYSGQLEMGKTNILITTSAEGEKYTYARRWKIRCLKPEWIHTSLNKGYAVDPDAFIVEKSTLPPRCSTPEADHSVMKFGNSSINSTILNESRVQQIDETVGSTTLILNHQQCDLRSSEALESLDLAISKKAGPFLDGCKVFLSGFDGSPMEKLRRILNNAGVARFNSISESLSHVIVGKTVEEDWKQLQQLMHKPHIVTVEWVVQSLRLKRAAPEAAYLHPDFKNVIAPNKENAAKKPIRELSSNLQEDTHMVQQYLTTDHTEEEASSLMDRPQGIFSGLTFQLVNLDTDFVSTMTDLIVSNGGLVVLKNATYVVTEPVSHTIVPLDQVAKGTLVNTLWIEECVDEGRLVDIEFYHHHIKVRDRQILAGYTVSFSGIQGRLRELLDDLIGQLGGRPQETFSRKLMEQKNVYRSTHLVCAKTEGRKYEKALEWGVPAVSAEWVIACATSSSRPNEDDFPPTGEAPKSPEPDVPTPQTAVKLSVCPTESVVLKTTKQKLAEISSNPTRHLPTHFDMSSPRTPTGPSVTPVMPQPPAAFDSPMCMQPSSSGTNTVGRTPQPRTTLFNMPTPDTPYGRLLNSDPSPDTRKMWKHALENRVRLTPRTNESFTTTPQQEIQRGEIIVASEASDYFENLRKKFRLDNGEDGQTTWGSASPAAVPPLEPPKQPFDGIVVFIHKKIEDQRSELVRAVETLGGKVRFQHCEEVTHFVYQGKLAASKEVKNAKEWHQKFVSPQWILDCEDATFRLEESQYPPSLNPKMALSLNFNSQPPPPASCTQKRRPIANTVESGTPKIPIRKRLTSDIDTHENDHLEVDEGQNLPVPEVDEEACKELLQLDQVLSRSAEQIPVVKLANVSAARNGRAPDRVFVPATQPLDMAPDSQSAAVVWDLHETQKITGSEPAPVYRVMFSGMAQDDRDCCTAIIENLGGTVLEANHYDPTCTHLVVAKVGSNEKLLTSIAAGKWILHPEWLSESEKEHRFLEEQKYEWGNPEASAVHPQVESISEDEAKIAAAAYYWRINRTRGHSDGPFHGITAVLHLREKNASFQRLLEAGGGEVVDPISALENSRTNLCILDTREVKKIQLATYASKGIYCVPLIYLRNLVLATDKKLKWSKSVLPEFLPYLENMPS</sequence>
<comment type="caution">
    <text evidence="17">The sequence shown here is derived from an EMBL/GenBank/DDBJ whole genome shotgun (WGS) entry which is preliminary data.</text>
</comment>
<keyword evidence="9" id="KW-0227">DNA damage</keyword>